<accession>A0AAI9EC80</accession>
<evidence type="ECO:0000256" key="1">
    <source>
        <dbReference type="ARBA" id="ARBA00005979"/>
    </source>
</evidence>
<dbReference type="Proteomes" id="UP001296104">
    <property type="component" value="Unassembled WGS sequence"/>
</dbReference>
<dbReference type="CDD" id="cd04733">
    <property type="entry name" value="OYE_like_2_FMN"/>
    <property type="match status" value="1"/>
</dbReference>
<evidence type="ECO:0000313" key="7">
    <source>
        <dbReference type="EMBL" id="CAK4031087.1"/>
    </source>
</evidence>
<evidence type="ECO:0000259" key="6">
    <source>
        <dbReference type="Pfam" id="PF00724"/>
    </source>
</evidence>
<dbReference type="InterPro" id="IPR001155">
    <property type="entry name" value="OxRdtase_FMN_N"/>
</dbReference>
<evidence type="ECO:0000256" key="4">
    <source>
        <dbReference type="ARBA" id="ARBA00023002"/>
    </source>
</evidence>
<organism evidence="7 8">
    <name type="scientific">Lecanosticta acicola</name>
    <dbReference type="NCBI Taxonomy" id="111012"/>
    <lineage>
        <taxon>Eukaryota</taxon>
        <taxon>Fungi</taxon>
        <taxon>Dikarya</taxon>
        <taxon>Ascomycota</taxon>
        <taxon>Pezizomycotina</taxon>
        <taxon>Dothideomycetes</taxon>
        <taxon>Dothideomycetidae</taxon>
        <taxon>Mycosphaerellales</taxon>
        <taxon>Mycosphaerellaceae</taxon>
        <taxon>Lecanosticta</taxon>
    </lineage>
</organism>
<feature type="region of interest" description="Disordered" evidence="5">
    <location>
        <begin position="1"/>
        <end position="34"/>
    </location>
</feature>
<protein>
    <submittedName>
        <fullName evidence="7">NADH-dependent flavin oxidoreductase</fullName>
    </submittedName>
</protein>
<evidence type="ECO:0000313" key="8">
    <source>
        <dbReference type="Proteomes" id="UP001296104"/>
    </source>
</evidence>
<dbReference type="SUPFAM" id="SSF51395">
    <property type="entry name" value="FMN-linked oxidoreductases"/>
    <property type="match status" value="1"/>
</dbReference>
<dbReference type="Pfam" id="PF00724">
    <property type="entry name" value="Oxidored_FMN"/>
    <property type="match status" value="1"/>
</dbReference>
<keyword evidence="8" id="KW-1185">Reference proteome</keyword>
<comment type="caution">
    <text evidence="7">The sequence shown here is derived from an EMBL/GenBank/DDBJ whole genome shotgun (WGS) entry which is preliminary data.</text>
</comment>
<dbReference type="EMBL" id="CAVMBE010000043">
    <property type="protein sequence ID" value="CAK4031087.1"/>
    <property type="molecule type" value="Genomic_DNA"/>
</dbReference>
<evidence type="ECO:0000256" key="2">
    <source>
        <dbReference type="ARBA" id="ARBA00022630"/>
    </source>
</evidence>
<comment type="similarity">
    <text evidence="1">Belongs to the NADH:flavin oxidoreductase/NADH oxidase family.</text>
</comment>
<name>A0AAI9EC80_9PEZI</name>
<reference evidence="7" key="1">
    <citation type="submission" date="2023-11" db="EMBL/GenBank/DDBJ databases">
        <authorList>
            <person name="Alioto T."/>
            <person name="Alioto T."/>
            <person name="Gomez Garrido J."/>
        </authorList>
    </citation>
    <scope>NUCLEOTIDE SEQUENCE</scope>
</reference>
<keyword evidence="3" id="KW-0288">FMN</keyword>
<proteinExistence type="inferred from homology"/>
<dbReference type="InterPro" id="IPR051799">
    <property type="entry name" value="NADH_flavin_oxidoreductase"/>
</dbReference>
<gene>
    <name evidence="7" type="ORF">LECACI_7A006245</name>
</gene>
<dbReference type="PANTHER" id="PTHR43656">
    <property type="entry name" value="BINDING OXIDOREDUCTASE, PUTATIVE (AFU_ORTHOLOGUE AFUA_2G08260)-RELATED"/>
    <property type="match status" value="1"/>
</dbReference>
<dbReference type="AlphaFoldDB" id="A0AAI9EC80"/>
<feature type="domain" description="NADH:flavin oxidoreductase/NADH oxidase N-terminal" evidence="6">
    <location>
        <begin position="47"/>
        <end position="393"/>
    </location>
</feature>
<sequence length="474" mass="52578">MEYDKASAPGPPESKNYPHQSVASGDNLKDGRRRVQGPAVDTGILGEPIKFAFSGKTARNRFLKAPMTERLCHWNEHGQPISVRGFPSKEYKHLYRRWGQGEIGMIVSGNTMIRYDAVEAYGNPILQDDHDGRVETYREMTSLAKAHGSLIVAQLSHPGRQGPKALNPHPVSASDVQLQKHWAGNEFARPTPLTIPDIKEIVRQFGETAYLCHQAGFDGVQVHCAHGYLLAQFLALTTNTRDDEYGGSFENRSRIIFDIIDEIHRRVTDASFIICVKVNSVEFQPGGQTPEDCRNLCQKLEEARVDFIDLSGGTFEGRAFEHKKESTKARESYFIEFAELIRPLLTKTRLYVTGGFRTASGMVSAINASACDGIGIARPLAAEPYLCKEILEGKVTGAIENLMPVPKNTQASGMQLGQIGSGEKLVSDWSDEGEVKRWLEADRVEEERKIGILPVVDSNGYAPIKAVVGFEYLR</sequence>
<evidence type="ECO:0000256" key="5">
    <source>
        <dbReference type="SAM" id="MobiDB-lite"/>
    </source>
</evidence>
<keyword evidence="2" id="KW-0285">Flavoprotein</keyword>
<evidence type="ECO:0000256" key="3">
    <source>
        <dbReference type="ARBA" id="ARBA00022643"/>
    </source>
</evidence>
<dbReference type="InterPro" id="IPR013785">
    <property type="entry name" value="Aldolase_TIM"/>
</dbReference>
<dbReference type="PANTHER" id="PTHR43656:SF5">
    <property type="entry name" value="NADH:FLAVIN OXIDOREDUCTASE_NADH OXIDASE N-TERMINAL DOMAIN-CONTAINING PROTEIN"/>
    <property type="match status" value="1"/>
</dbReference>
<dbReference type="GO" id="GO:0010181">
    <property type="term" value="F:FMN binding"/>
    <property type="evidence" value="ECO:0007669"/>
    <property type="project" value="InterPro"/>
</dbReference>
<dbReference type="Gene3D" id="3.20.20.70">
    <property type="entry name" value="Aldolase class I"/>
    <property type="match status" value="1"/>
</dbReference>
<keyword evidence="4" id="KW-0560">Oxidoreductase</keyword>
<dbReference type="GO" id="GO:0016491">
    <property type="term" value="F:oxidoreductase activity"/>
    <property type="evidence" value="ECO:0007669"/>
    <property type="project" value="UniProtKB-KW"/>
</dbReference>